<sequence>MLLCCVSAWTSIHTFPTDRPSNGPTVCEVQLILKNLDNLSTQLLQDYRKNESDMPDSQAWVIQKYPLPCFTPGPQASHNISVIQAYLRKTTADRTDRVDRMDGMVADVLEQLDKLKDDSTPEALATTPASSRDAYEGKSFILAVLHQFSGCMAETREAFTKSLPKEGQRCSLMK</sequence>
<keyword evidence="3" id="KW-1185">Reference proteome</keyword>
<name>A0A5E4ATC2_MARMO</name>
<dbReference type="PANTHER" id="PTHR38652">
    <property type="entry name" value="INTERLEUKIN-31"/>
    <property type="match status" value="1"/>
</dbReference>
<organism evidence="2 3">
    <name type="scientific">Marmota monax</name>
    <name type="common">Woodchuck</name>
    <dbReference type="NCBI Taxonomy" id="9995"/>
    <lineage>
        <taxon>Eukaryota</taxon>
        <taxon>Metazoa</taxon>
        <taxon>Chordata</taxon>
        <taxon>Craniata</taxon>
        <taxon>Vertebrata</taxon>
        <taxon>Euteleostomi</taxon>
        <taxon>Mammalia</taxon>
        <taxon>Eutheria</taxon>
        <taxon>Euarchontoglires</taxon>
        <taxon>Glires</taxon>
        <taxon>Rodentia</taxon>
        <taxon>Sciuromorpha</taxon>
        <taxon>Sciuridae</taxon>
        <taxon>Xerinae</taxon>
        <taxon>Marmotini</taxon>
        <taxon>Marmota</taxon>
    </lineage>
</organism>
<dbReference type="InterPro" id="IPR027987">
    <property type="entry name" value="IL-31"/>
</dbReference>
<dbReference type="Proteomes" id="UP000335636">
    <property type="component" value="Unassembled WGS sequence"/>
</dbReference>
<accession>A0A5E4ATC2</accession>
<evidence type="ECO:0000313" key="3">
    <source>
        <dbReference type="Proteomes" id="UP000335636"/>
    </source>
</evidence>
<evidence type="ECO:0000313" key="1">
    <source>
        <dbReference type="EMBL" id="KAF7484203.1"/>
    </source>
</evidence>
<dbReference type="PANTHER" id="PTHR38652:SF1">
    <property type="entry name" value="INTERLEUKIN-31"/>
    <property type="match status" value="1"/>
</dbReference>
<dbReference type="Proteomes" id="UP000662637">
    <property type="component" value="Unassembled WGS sequence"/>
</dbReference>
<dbReference type="GO" id="GO:0005125">
    <property type="term" value="F:cytokine activity"/>
    <property type="evidence" value="ECO:0007669"/>
    <property type="project" value="TreeGrafter"/>
</dbReference>
<dbReference type="GO" id="GO:0005126">
    <property type="term" value="F:cytokine receptor binding"/>
    <property type="evidence" value="ECO:0007669"/>
    <property type="project" value="TreeGrafter"/>
</dbReference>
<protein>
    <recommendedName>
        <fullName evidence="4">Interleukin-31</fullName>
    </recommendedName>
</protein>
<reference evidence="1" key="2">
    <citation type="submission" date="2020-08" db="EMBL/GenBank/DDBJ databases">
        <authorList>
            <person name="Shumante A."/>
            <person name="Zimin A.V."/>
            <person name="Puiu D."/>
            <person name="Salzberg S.L."/>
        </authorList>
    </citation>
    <scope>NUCLEOTIDE SEQUENCE</scope>
    <source>
        <strain evidence="1">WC2-LM</strain>
        <tissue evidence="1">Liver</tissue>
    </source>
</reference>
<gene>
    <name evidence="1" type="ORF">GHT09_004412</name>
    <name evidence="2" type="ORF">MONAX_5E036419</name>
</gene>
<reference evidence="2 3" key="1">
    <citation type="submission" date="2019-04" db="EMBL/GenBank/DDBJ databases">
        <authorList>
            <person name="Alioto T."/>
            <person name="Alioto T."/>
        </authorList>
    </citation>
    <scope>NUCLEOTIDE SEQUENCE [LARGE SCALE GENOMIC DNA]</scope>
</reference>
<evidence type="ECO:0000313" key="2">
    <source>
        <dbReference type="EMBL" id="VTJ59889.1"/>
    </source>
</evidence>
<dbReference type="GO" id="GO:0005615">
    <property type="term" value="C:extracellular space"/>
    <property type="evidence" value="ECO:0007669"/>
    <property type="project" value="TreeGrafter"/>
</dbReference>
<proteinExistence type="predicted"/>
<dbReference type="EMBL" id="WJEC01000294">
    <property type="protein sequence ID" value="KAF7484203.1"/>
    <property type="molecule type" value="Genomic_DNA"/>
</dbReference>
<dbReference type="Pfam" id="PF15209">
    <property type="entry name" value="IL31"/>
    <property type="match status" value="1"/>
</dbReference>
<evidence type="ECO:0008006" key="4">
    <source>
        <dbReference type="Google" id="ProtNLM"/>
    </source>
</evidence>
<dbReference type="EMBL" id="CABDUW010000131">
    <property type="protein sequence ID" value="VTJ59889.1"/>
    <property type="molecule type" value="Genomic_DNA"/>
</dbReference>
<dbReference type="AlphaFoldDB" id="A0A5E4ATC2"/>